<dbReference type="InterPro" id="IPR010734">
    <property type="entry name" value="Copine_C"/>
</dbReference>
<dbReference type="PANTHER" id="PTHR10857">
    <property type="entry name" value="COPINE"/>
    <property type="match status" value="1"/>
</dbReference>
<protein>
    <recommendedName>
        <fullName evidence="1">Copine C-terminal domain-containing protein</fullName>
    </recommendedName>
</protein>
<evidence type="ECO:0000313" key="2">
    <source>
        <dbReference type="EMBL" id="TMW89633.1"/>
    </source>
</evidence>
<organism evidence="2">
    <name type="scientific">Solanum chilense</name>
    <name type="common">Tomato</name>
    <name type="synonym">Lycopersicon chilense</name>
    <dbReference type="NCBI Taxonomy" id="4083"/>
    <lineage>
        <taxon>Eukaryota</taxon>
        <taxon>Viridiplantae</taxon>
        <taxon>Streptophyta</taxon>
        <taxon>Embryophyta</taxon>
        <taxon>Tracheophyta</taxon>
        <taxon>Spermatophyta</taxon>
        <taxon>Magnoliopsida</taxon>
        <taxon>eudicotyledons</taxon>
        <taxon>Gunneridae</taxon>
        <taxon>Pentapetalae</taxon>
        <taxon>asterids</taxon>
        <taxon>lamiids</taxon>
        <taxon>Solanales</taxon>
        <taxon>Solanaceae</taxon>
        <taxon>Solanoideae</taxon>
        <taxon>Solaneae</taxon>
        <taxon>Solanum</taxon>
        <taxon>Solanum subgen. Lycopersicon</taxon>
    </lineage>
</organism>
<gene>
    <name evidence="2" type="ORF">EJD97_016870</name>
</gene>
<evidence type="ECO:0000259" key="1">
    <source>
        <dbReference type="Pfam" id="PF07002"/>
    </source>
</evidence>
<reference evidence="2" key="1">
    <citation type="submission" date="2019-05" db="EMBL/GenBank/DDBJ databases">
        <title>The de novo reference genome and transcriptome assemblies of the wild tomato species Solanum chilense.</title>
        <authorList>
            <person name="Stam R."/>
            <person name="Nosenko T."/>
            <person name="Hoerger A.C."/>
            <person name="Stephan W."/>
            <person name="Seidel M.A."/>
            <person name="Kuhn J.M.M."/>
            <person name="Haberer G."/>
            <person name="Tellier A."/>
        </authorList>
    </citation>
    <scope>NUCLEOTIDE SEQUENCE</scope>
    <source>
        <tissue evidence="2">Mature leaves</tissue>
    </source>
</reference>
<feature type="domain" description="Copine C-terminal" evidence="1">
    <location>
        <begin position="17"/>
        <end position="116"/>
    </location>
</feature>
<comment type="caution">
    <text evidence="2">The sequence shown here is derived from an EMBL/GenBank/DDBJ whole genome shotgun (WGS) entry which is preliminary data.</text>
</comment>
<dbReference type="AlphaFoldDB" id="A0A6N2BBX3"/>
<dbReference type="Pfam" id="PF07002">
    <property type="entry name" value="Copine"/>
    <property type="match status" value="1"/>
</dbReference>
<dbReference type="GO" id="GO:0005544">
    <property type="term" value="F:calcium-dependent phospholipid binding"/>
    <property type="evidence" value="ECO:0007669"/>
    <property type="project" value="InterPro"/>
</dbReference>
<dbReference type="InterPro" id="IPR045052">
    <property type="entry name" value="Copine"/>
</dbReference>
<name>A0A6N2BBX3_SOLCI</name>
<proteinExistence type="predicted"/>
<dbReference type="PANTHER" id="PTHR10857:SF120">
    <property type="entry name" value="PROTEIN BONZAI 3"/>
    <property type="match status" value="1"/>
</dbReference>
<dbReference type="EMBL" id="RXGB01004457">
    <property type="protein sequence ID" value="TMW89633.1"/>
    <property type="molecule type" value="Genomic_DNA"/>
</dbReference>
<dbReference type="GO" id="GO:0005886">
    <property type="term" value="C:plasma membrane"/>
    <property type="evidence" value="ECO:0007669"/>
    <property type="project" value="TreeGrafter"/>
</dbReference>
<sequence length="128" mass="14066">MISKIKLLPECSGFACGDCVITDMLETKDALVRASDLPLSFLIVGVGNADFTQMEILDTDNGHRLESSTGRVVTRDIVQFVPMQEVHSGQISVVEALLEELPGQFLTYMRCRDIRPHNISAPGPSYVV</sequence>
<accession>A0A6N2BBX3</accession>
<dbReference type="GO" id="GO:0071277">
    <property type="term" value="P:cellular response to calcium ion"/>
    <property type="evidence" value="ECO:0007669"/>
    <property type="project" value="TreeGrafter"/>
</dbReference>